<dbReference type="HOGENOM" id="CLU_361018_0_0_1"/>
<feature type="region of interest" description="Disordered" evidence="6">
    <location>
        <begin position="762"/>
        <end position="879"/>
    </location>
</feature>
<comment type="subcellular location">
    <subcellularLocation>
        <location evidence="1">Membrane</location>
        <topology evidence="1">Multi-pass membrane protein</topology>
    </subcellularLocation>
</comment>
<dbReference type="EMBL" id="GL379825">
    <property type="protein sequence ID" value="EGT49243.1"/>
    <property type="molecule type" value="Genomic_DNA"/>
</dbReference>
<dbReference type="GO" id="GO:0045724">
    <property type="term" value="P:positive regulation of cilium assembly"/>
    <property type="evidence" value="ECO:0007669"/>
    <property type="project" value="TreeGrafter"/>
</dbReference>
<evidence type="ECO:0000256" key="8">
    <source>
        <dbReference type="SAM" id="SignalP"/>
    </source>
</evidence>
<feature type="signal peptide" evidence="8">
    <location>
        <begin position="1"/>
        <end position="16"/>
    </location>
</feature>
<feature type="compositionally biased region" description="Polar residues" evidence="6">
    <location>
        <begin position="164"/>
        <end position="184"/>
    </location>
</feature>
<evidence type="ECO:0000256" key="3">
    <source>
        <dbReference type="ARBA" id="ARBA00022692"/>
    </source>
</evidence>
<evidence type="ECO:0000256" key="1">
    <source>
        <dbReference type="ARBA" id="ARBA00004141"/>
    </source>
</evidence>
<accession>G0N0K4</accession>
<organism evidence="10">
    <name type="scientific">Caenorhabditis brenneri</name>
    <name type="common">Nematode worm</name>
    <dbReference type="NCBI Taxonomy" id="135651"/>
    <lineage>
        <taxon>Eukaryota</taxon>
        <taxon>Metazoa</taxon>
        <taxon>Ecdysozoa</taxon>
        <taxon>Nematoda</taxon>
        <taxon>Chromadorea</taxon>
        <taxon>Rhabditida</taxon>
        <taxon>Rhabditina</taxon>
        <taxon>Rhabditomorpha</taxon>
        <taxon>Rhabditoidea</taxon>
        <taxon>Rhabditidae</taxon>
        <taxon>Peloderinae</taxon>
        <taxon>Caenorhabditis</taxon>
    </lineage>
</organism>
<dbReference type="OrthoDB" id="29023at2759"/>
<name>G0N0K4_CAEBE</name>
<feature type="transmembrane region" description="Helical" evidence="7">
    <location>
        <begin position="474"/>
        <end position="499"/>
    </location>
</feature>
<gene>
    <name evidence="9" type="ORF">CAEBREN_24388</name>
</gene>
<keyword evidence="5 7" id="KW-0472">Membrane</keyword>
<dbReference type="InterPro" id="IPR008010">
    <property type="entry name" value="Tatp1"/>
</dbReference>
<keyword evidence="3 7" id="KW-0812">Transmembrane</keyword>
<keyword evidence="8" id="KW-0732">Signal</keyword>
<keyword evidence="4 7" id="KW-1133">Transmembrane helix</keyword>
<evidence type="ECO:0000256" key="7">
    <source>
        <dbReference type="SAM" id="Phobius"/>
    </source>
</evidence>
<proteinExistence type="inferred from homology"/>
<reference evidence="10" key="1">
    <citation type="submission" date="2011-07" db="EMBL/GenBank/DDBJ databases">
        <authorList>
            <consortium name="Caenorhabditis brenneri Sequencing and Analysis Consortium"/>
            <person name="Wilson R.K."/>
        </authorList>
    </citation>
    <scope>NUCLEOTIDE SEQUENCE [LARGE SCALE GENOMIC DNA]</scope>
    <source>
        <strain evidence="10">PB2801</strain>
    </source>
</reference>
<keyword evidence="10" id="KW-1185">Reference proteome</keyword>
<dbReference type="FunCoup" id="G0N0K4">
    <property type="interactions" value="2819"/>
</dbReference>
<evidence type="ECO:0000313" key="10">
    <source>
        <dbReference type="Proteomes" id="UP000008068"/>
    </source>
</evidence>
<evidence type="ECO:0000256" key="5">
    <source>
        <dbReference type="ARBA" id="ARBA00023136"/>
    </source>
</evidence>
<dbReference type="STRING" id="135651.G0N0K4"/>
<dbReference type="AlphaFoldDB" id="G0N0K4"/>
<feature type="compositionally biased region" description="Low complexity" evidence="6">
    <location>
        <begin position="847"/>
        <end position="859"/>
    </location>
</feature>
<dbReference type="OMA" id="PNSPRMS"/>
<dbReference type="eggNOG" id="KOG2490">
    <property type="taxonomic scope" value="Eukaryota"/>
</dbReference>
<feature type="transmembrane region" description="Helical" evidence="7">
    <location>
        <begin position="359"/>
        <end position="379"/>
    </location>
</feature>
<protein>
    <submittedName>
        <fullName evidence="9">Uncharacterized protein</fullName>
    </submittedName>
</protein>
<dbReference type="Pfam" id="PF05346">
    <property type="entry name" value="DUF747"/>
    <property type="match status" value="1"/>
</dbReference>
<evidence type="ECO:0000256" key="4">
    <source>
        <dbReference type="ARBA" id="ARBA00022989"/>
    </source>
</evidence>
<feature type="compositionally biased region" description="Polar residues" evidence="6">
    <location>
        <begin position="822"/>
        <end position="837"/>
    </location>
</feature>
<feature type="transmembrane region" description="Helical" evidence="7">
    <location>
        <begin position="543"/>
        <end position="564"/>
    </location>
</feature>
<feature type="region of interest" description="Disordered" evidence="6">
    <location>
        <begin position="245"/>
        <end position="264"/>
    </location>
</feature>
<evidence type="ECO:0000256" key="2">
    <source>
        <dbReference type="ARBA" id="ARBA00008803"/>
    </source>
</evidence>
<feature type="region of interest" description="Disordered" evidence="6">
    <location>
        <begin position="156"/>
        <end position="184"/>
    </location>
</feature>
<evidence type="ECO:0000313" key="9">
    <source>
        <dbReference type="EMBL" id="EGT49243.1"/>
    </source>
</evidence>
<dbReference type="CDD" id="cd00117">
    <property type="entry name" value="TFP"/>
    <property type="match status" value="1"/>
</dbReference>
<dbReference type="InParanoid" id="G0N0K4"/>
<comment type="similarity">
    <text evidence="2">Belongs to the TAPT1 family.</text>
</comment>
<sequence length="879" mass="99172">MFCFLVYSLLFTSSEAIKCYSCASNNMRENFLTKLRGPSGRIQLPKTFSDDCNGSTNIIRDRSADDCGPGGVCVKWTQTLNNSGAYSQMTFRGCYNKMFDTNDPAVFKPPNHSFCTHSEVDLACLSDSSIIEDTCWCQGDSCNGSSLHFNFHKKYRRNPRSSDNKSMSNVQSASRDNSRNTSETSSIQDLLINVEANDLSSVVNEEVSITMSAPPSPETPRKIEFDSEIETPQSQGIRRRLTLKGSIGSDLENDPETPPARKPSRISYDERLTVICDSQTSSPLQTPSPSQERERAPFDDVFQPKGFFSFFWEELTRGYSLHNDQARFMEKRRKVYAFLRIPLELEQFLLYGLLQCTDAFFYLFTFLPLRFLMSVFGALTRVKRWTSAETCDFLKIVIILAASMLIREIDSSFLYHQVRSQGTIKLYIFYNMLEVADRLFSSLGQDIFDALLFTANPDKKRFSAGHIIRTSGHLIVAILYATLHSFLVILQATVLNVAFNSHSQTVLAIMMSNNFVELKGAVFKKFAKANLFQMACSDVRERFHIFALLFVVMIRNMTAVNWNVDSFTEMVPDILMVVGCEFFVDWLKHAFITKFNEINSEVYKDFTITIAFDVIRSREQNAFSDHSDQVSRRMGFIPIPLSIMIIRVLSQTFTLDNLASILIFVIGWLLLLAIKVCNGVIMLGQACEHVKRFRDIQARSEFELFRKRMVEKKSKSAPNSPRMSLIDFTDVLHQPAAGKGFTVSDMLSQWDELQPSLLSEIRRSTDRETAASGLMARSDDRTPRRAVSMAHIPRRDRSEPPPGSNDQDPPNTDADDQIIMTAPSQSGTNSNSEQASPTKKKGPAPVSSSGSTATNTTSSDELADVTAYKMPEQGVQRIE</sequence>
<evidence type="ECO:0000256" key="6">
    <source>
        <dbReference type="SAM" id="MobiDB-lite"/>
    </source>
</evidence>
<feature type="chain" id="PRO_5003403943" evidence="8">
    <location>
        <begin position="17"/>
        <end position="879"/>
    </location>
</feature>
<dbReference type="PANTHER" id="PTHR13317">
    <property type="entry name" value="TRANSMEMBRANE ANTERIOR POSTERIOR TRANSFORMATION PROTEIN 1 HOMOLOG"/>
    <property type="match status" value="1"/>
</dbReference>
<feature type="region of interest" description="Disordered" evidence="6">
    <location>
        <begin position="207"/>
        <end position="240"/>
    </location>
</feature>
<dbReference type="PANTHER" id="PTHR13317:SF4">
    <property type="entry name" value="TRANSMEMBRANE ANTERIOR POSTERIOR TRANSFORMATION PROTEIN 1 HOMOLOG"/>
    <property type="match status" value="1"/>
</dbReference>
<dbReference type="Proteomes" id="UP000008068">
    <property type="component" value="Unassembled WGS sequence"/>
</dbReference>
<feature type="transmembrane region" description="Helical" evidence="7">
    <location>
        <begin position="661"/>
        <end position="684"/>
    </location>
</feature>
<dbReference type="GO" id="GO:0005789">
    <property type="term" value="C:endoplasmic reticulum membrane"/>
    <property type="evidence" value="ECO:0007669"/>
    <property type="project" value="TreeGrafter"/>
</dbReference>
<dbReference type="GO" id="GO:0036064">
    <property type="term" value="C:ciliary basal body"/>
    <property type="evidence" value="ECO:0007669"/>
    <property type="project" value="TreeGrafter"/>
</dbReference>